<organism evidence="1 2">
    <name type="scientific">Elysia marginata</name>
    <dbReference type="NCBI Taxonomy" id="1093978"/>
    <lineage>
        <taxon>Eukaryota</taxon>
        <taxon>Metazoa</taxon>
        <taxon>Spiralia</taxon>
        <taxon>Lophotrochozoa</taxon>
        <taxon>Mollusca</taxon>
        <taxon>Gastropoda</taxon>
        <taxon>Heterobranchia</taxon>
        <taxon>Euthyneura</taxon>
        <taxon>Panpulmonata</taxon>
        <taxon>Sacoglossa</taxon>
        <taxon>Placobranchoidea</taxon>
        <taxon>Plakobranchidae</taxon>
        <taxon>Elysia</taxon>
    </lineage>
</organism>
<dbReference type="PANTHER" id="PTHR37984:SF5">
    <property type="entry name" value="PROTEIN NYNRIN-LIKE"/>
    <property type="match status" value="1"/>
</dbReference>
<dbReference type="AlphaFoldDB" id="A0AAV4I0I5"/>
<dbReference type="InterPro" id="IPR050951">
    <property type="entry name" value="Retrovirus_Pol_polyprotein"/>
</dbReference>
<dbReference type="PANTHER" id="PTHR37984">
    <property type="entry name" value="PROTEIN CBG26694"/>
    <property type="match status" value="1"/>
</dbReference>
<dbReference type="Proteomes" id="UP000762676">
    <property type="component" value="Unassembled WGS sequence"/>
</dbReference>
<sequence>MLIADYLSRANPEDGKTIELESTIYTVNATYNRIEEIKSETKKDAELGPLLKQIIHGWPENSNQVKKGLRKYWSIKDCLSVEDGLILRGPAIMIPKSMKE</sequence>
<name>A0AAV4I0I5_9GAST</name>
<evidence type="ECO:0000313" key="1">
    <source>
        <dbReference type="EMBL" id="GFS02634.1"/>
    </source>
</evidence>
<keyword evidence="2" id="KW-1185">Reference proteome</keyword>
<comment type="caution">
    <text evidence="1">The sequence shown here is derived from an EMBL/GenBank/DDBJ whole genome shotgun (WGS) entry which is preliminary data.</text>
</comment>
<evidence type="ECO:0000313" key="2">
    <source>
        <dbReference type="Proteomes" id="UP000762676"/>
    </source>
</evidence>
<gene>
    <name evidence="1" type="ORF">ElyMa_006449800</name>
</gene>
<accession>A0AAV4I0I5</accession>
<protein>
    <submittedName>
        <fullName evidence="1">Uncharacterized protein</fullName>
    </submittedName>
</protein>
<proteinExistence type="predicted"/>
<dbReference type="EMBL" id="BMAT01012953">
    <property type="protein sequence ID" value="GFS02634.1"/>
    <property type="molecule type" value="Genomic_DNA"/>
</dbReference>
<reference evidence="1 2" key="1">
    <citation type="journal article" date="2021" name="Elife">
        <title>Chloroplast acquisition without the gene transfer in kleptoplastic sea slugs, Plakobranchus ocellatus.</title>
        <authorList>
            <person name="Maeda T."/>
            <person name="Takahashi S."/>
            <person name="Yoshida T."/>
            <person name="Shimamura S."/>
            <person name="Takaki Y."/>
            <person name="Nagai Y."/>
            <person name="Toyoda A."/>
            <person name="Suzuki Y."/>
            <person name="Arimoto A."/>
            <person name="Ishii H."/>
            <person name="Satoh N."/>
            <person name="Nishiyama T."/>
            <person name="Hasebe M."/>
            <person name="Maruyama T."/>
            <person name="Minagawa J."/>
            <person name="Obokata J."/>
            <person name="Shigenobu S."/>
        </authorList>
    </citation>
    <scope>NUCLEOTIDE SEQUENCE [LARGE SCALE GENOMIC DNA]</scope>
</reference>